<sequence length="200" mass="23171">MMMNRTFLLLVFSYVLMMTGCAQQEKTPAQPDYDQTKKMVVDILKTDEGKKAIQEVMSDEKVKQQLVMDQQIVKKTIEETLTSEKGKGFWKKAFEDPKFAQNFAKSMQEEHEKLLKALMKDPEYQAMIVDIMQNPEMKKLIQTEMKNKDFRAHLQKVITETFNSPLFKAKIEDILIKAAEEMQGDKKKSDQEGSSEDQTA</sequence>
<feature type="region of interest" description="Disordered" evidence="1">
    <location>
        <begin position="181"/>
        <end position="200"/>
    </location>
</feature>
<dbReference type="InterPro" id="IPR041262">
    <property type="entry name" value="GerD_central"/>
</dbReference>
<evidence type="ECO:0000313" key="5">
    <source>
        <dbReference type="Proteomes" id="UP000000742"/>
    </source>
</evidence>
<dbReference type="NCBIfam" id="NF040801">
    <property type="entry name" value="spore_GerD"/>
    <property type="match status" value="1"/>
</dbReference>
<evidence type="ECO:0000259" key="3">
    <source>
        <dbReference type="Pfam" id="PF17898"/>
    </source>
</evidence>
<dbReference type="AlphaFoldDB" id="B7GJA1"/>
<gene>
    <name evidence="4" type="primary">gerD</name>
    <name evidence="4" type="ordered locus">Aflv_0143</name>
</gene>
<dbReference type="Pfam" id="PF17898">
    <property type="entry name" value="GerD"/>
    <property type="match status" value="1"/>
</dbReference>
<evidence type="ECO:0000256" key="1">
    <source>
        <dbReference type="SAM" id="MobiDB-lite"/>
    </source>
</evidence>
<keyword evidence="2" id="KW-0732">Signal</keyword>
<feature type="signal peptide" evidence="2">
    <location>
        <begin position="1"/>
        <end position="22"/>
    </location>
</feature>
<dbReference type="STRING" id="491915.Aflv_0143"/>
<feature type="compositionally biased region" description="Basic and acidic residues" evidence="1">
    <location>
        <begin position="181"/>
        <end position="191"/>
    </location>
</feature>
<dbReference type="EMBL" id="CP000922">
    <property type="protein sequence ID" value="ACJ32527.1"/>
    <property type="molecule type" value="Genomic_DNA"/>
</dbReference>
<dbReference type="HOGENOM" id="CLU_092044_1_0_9"/>
<dbReference type="KEGG" id="afl:Aflv_0143"/>
<protein>
    <submittedName>
        <fullName evidence="4">Spore germination protein GerD</fullName>
    </submittedName>
</protein>
<organism evidence="4 5">
    <name type="scientific">Anoxybacillus flavithermus (strain DSM 21510 / WK1)</name>
    <dbReference type="NCBI Taxonomy" id="491915"/>
    <lineage>
        <taxon>Bacteria</taxon>
        <taxon>Bacillati</taxon>
        <taxon>Bacillota</taxon>
        <taxon>Bacilli</taxon>
        <taxon>Bacillales</taxon>
        <taxon>Anoxybacillaceae</taxon>
        <taxon>Anoxybacillus</taxon>
    </lineage>
</organism>
<evidence type="ECO:0000256" key="2">
    <source>
        <dbReference type="SAM" id="SignalP"/>
    </source>
</evidence>
<evidence type="ECO:0000313" key="4">
    <source>
        <dbReference type="EMBL" id="ACJ32527.1"/>
    </source>
</evidence>
<name>B7GJA1_ANOFW</name>
<feature type="chain" id="PRO_5039352569" evidence="2">
    <location>
        <begin position="23"/>
        <end position="200"/>
    </location>
</feature>
<dbReference type="PROSITE" id="PS51257">
    <property type="entry name" value="PROKAR_LIPOPROTEIN"/>
    <property type="match status" value="1"/>
</dbReference>
<feature type="domain" description="Spore germination GerD central core" evidence="3">
    <location>
        <begin position="66"/>
        <end position="179"/>
    </location>
</feature>
<reference evidence="4 5" key="1">
    <citation type="journal article" date="2008" name="Genome Biol.">
        <title>Encapsulated in silica: genome, proteome and physiology of the thermophilic bacterium Anoxybacillus flavithermus WK1.</title>
        <authorList>
            <person name="Saw J.H."/>
            <person name="Mountain B.W."/>
            <person name="Feng L."/>
            <person name="Omelchenko M.V."/>
            <person name="Hou S."/>
            <person name="Saito J.A."/>
            <person name="Stott M.B."/>
            <person name="Li D."/>
            <person name="Zhao G."/>
            <person name="Wu J."/>
            <person name="Galperin M.Y."/>
            <person name="Koonin E.V."/>
            <person name="Makarova K.S."/>
            <person name="Wolf Y.I."/>
            <person name="Rigden D.J."/>
            <person name="Dunfield P.F."/>
            <person name="Wang L."/>
            <person name="Alam M."/>
        </authorList>
    </citation>
    <scope>NUCLEOTIDE SEQUENCE [LARGE SCALE GENOMIC DNA]</scope>
    <source>
        <strain evidence="5">DSM 21510 / WK1</strain>
    </source>
</reference>
<accession>B7GJA1</accession>
<dbReference type="Proteomes" id="UP000000742">
    <property type="component" value="Chromosome"/>
</dbReference>
<dbReference type="Gene3D" id="1.10.260.100">
    <property type="match status" value="1"/>
</dbReference>
<dbReference type="eggNOG" id="ENOG50304MB">
    <property type="taxonomic scope" value="Bacteria"/>
</dbReference>
<proteinExistence type="predicted"/>